<dbReference type="EMBL" id="CP104003">
    <property type="protein sequence ID" value="UWM53548.1"/>
    <property type="molecule type" value="Genomic_DNA"/>
</dbReference>
<feature type="transmembrane region" description="Helical" evidence="2">
    <location>
        <begin position="222"/>
        <end position="240"/>
    </location>
</feature>
<dbReference type="GeneID" id="74943866"/>
<reference evidence="3" key="1">
    <citation type="submission" date="2022-09" db="EMBL/GenBank/DDBJ databases">
        <title>Diverse halophilic archaea isolated from saline environments.</title>
        <authorList>
            <person name="Cui H.-L."/>
        </authorList>
    </citation>
    <scope>NUCLEOTIDE SEQUENCE</scope>
    <source>
        <strain evidence="3">ZS-35-S2</strain>
    </source>
</reference>
<dbReference type="Pfam" id="PF26448">
    <property type="entry name" value="DUF8127"/>
    <property type="match status" value="1"/>
</dbReference>
<feature type="region of interest" description="Disordered" evidence="1">
    <location>
        <begin position="1"/>
        <end position="21"/>
    </location>
</feature>
<gene>
    <name evidence="3" type="ORF">N0B31_15550</name>
</gene>
<dbReference type="KEGG" id="ssai:N0B31_15550"/>
<dbReference type="RefSeq" id="WP_260592542.1">
    <property type="nucleotide sequence ID" value="NZ_CP104003.1"/>
</dbReference>
<protein>
    <submittedName>
        <fullName evidence="3">Uncharacterized protein</fullName>
    </submittedName>
</protein>
<keyword evidence="2" id="KW-1133">Transmembrane helix</keyword>
<sequence>MSGDDSDLPVTPEALEEAEGDSLLSARTKRVLAVAVLVLGLALAAPPAFGDGPDADTVYTYEAVPVDPDGRSVGVLVDLPEATYVYGDVAEAVVSAENETYERTTAEAGTRRLVDTLEPVRFVRESGQGRFYRVDLTVDGRTIRLDSDRVDGETLVSALAVSPSEAPDRVRSLYESASAGGDTQLATKRPVTPTLLDTPEGYVAVVTVGQETRPDPRATEKVLMLALGLVLTFAGAVAYTRV</sequence>
<dbReference type="Proteomes" id="UP001057580">
    <property type="component" value="Chromosome"/>
</dbReference>
<keyword evidence="4" id="KW-1185">Reference proteome</keyword>
<name>A0A9E7R0Z4_9EURY</name>
<keyword evidence="2" id="KW-0812">Transmembrane</keyword>
<feature type="transmembrane region" description="Helical" evidence="2">
    <location>
        <begin position="31"/>
        <end position="49"/>
    </location>
</feature>
<accession>A0A9E7R0Z4</accession>
<evidence type="ECO:0000313" key="4">
    <source>
        <dbReference type="Proteomes" id="UP001057580"/>
    </source>
</evidence>
<dbReference type="InterPro" id="IPR058440">
    <property type="entry name" value="DUF8127"/>
</dbReference>
<dbReference type="AlphaFoldDB" id="A0A9E7R0Z4"/>
<proteinExistence type="predicted"/>
<evidence type="ECO:0000256" key="2">
    <source>
        <dbReference type="SAM" id="Phobius"/>
    </source>
</evidence>
<evidence type="ECO:0000313" key="3">
    <source>
        <dbReference type="EMBL" id="UWM53548.1"/>
    </source>
</evidence>
<keyword evidence="2" id="KW-0472">Membrane</keyword>
<evidence type="ECO:0000256" key="1">
    <source>
        <dbReference type="SAM" id="MobiDB-lite"/>
    </source>
</evidence>
<organism evidence="3 4">
    <name type="scientific">Salinirubellus salinus</name>
    <dbReference type="NCBI Taxonomy" id="1364945"/>
    <lineage>
        <taxon>Archaea</taxon>
        <taxon>Methanobacteriati</taxon>
        <taxon>Methanobacteriota</taxon>
        <taxon>Stenosarchaea group</taxon>
        <taxon>Halobacteria</taxon>
        <taxon>Halobacteriales</taxon>
        <taxon>Natronomonadaceae</taxon>
        <taxon>Salinirubellus</taxon>
    </lineage>
</organism>